<evidence type="ECO:0000313" key="3">
    <source>
        <dbReference type="Proteomes" id="UP000826651"/>
    </source>
</evidence>
<name>A0ABS7SBA4_9MICO</name>
<feature type="transmembrane region" description="Helical" evidence="1">
    <location>
        <begin position="134"/>
        <end position="154"/>
    </location>
</feature>
<evidence type="ECO:0008006" key="4">
    <source>
        <dbReference type="Google" id="ProtNLM"/>
    </source>
</evidence>
<dbReference type="Proteomes" id="UP000826651">
    <property type="component" value="Unassembled WGS sequence"/>
</dbReference>
<organism evidence="2 3">
    <name type="scientific">Occultella gossypii</name>
    <dbReference type="NCBI Taxonomy" id="2800820"/>
    <lineage>
        <taxon>Bacteria</taxon>
        <taxon>Bacillati</taxon>
        <taxon>Actinomycetota</taxon>
        <taxon>Actinomycetes</taxon>
        <taxon>Micrococcales</taxon>
        <taxon>Ruaniaceae</taxon>
        <taxon>Occultella</taxon>
    </lineage>
</organism>
<feature type="transmembrane region" description="Helical" evidence="1">
    <location>
        <begin position="217"/>
        <end position="240"/>
    </location>
</feature>
<feature type="transmembrane region" description="Helical" evidence="1">
    <location>
        <begin position="159"/>
        <end position="180"/>
    </location>
</feature>
<keyword evidence="3" id="KW-1185">Reference proteome</keyword>
<evidence type="ECO:0000313" key="2">
    <source>
        <dbReference type="EMBL" id="MBZ2197465.1"/>
    </source>
</evidence>
<keyword evidence="1" id="KW-0812">Transmembrane</keyword>
<evidence type="ECO:0000256" key="1">
    <source>
        <dbReference type="SAM" id="Phobius"/>
    </source>
</evidence>
<feature type="transmembrane region" description="Helical" evidence="1">
    <location>
        <begin position="186"/>
        <end position="205"/>
    </location>
</feature>
<keyword evidence="1" id="KW-1133">Transmembrane helix</keyword>
<feature type="transmembrane region" description="Helical" evidence="1">
    <location>
        <begin position="79"/>
        <end position="97"/>
    </location>
</feature>
<feature type="transmembrane region" description="Helical" evidence="1">
    <location>
        <begin position="27"/>
        <end position="48"/>
    </location>
</feature>
<protein>
    <recommendedName>
        <fullName evidence="4">Permease</fullName>
    </recommendedName>
</protein>
<accession>A0ABS7SBA4</accession>
<gene>
    <name evidence="2" type="ORF">KCQ71_14985</name>
</gene>
<proteinExistence type="predicted"/>
<sequence length="241" mass="23393">MMSGAFRAVVAATAAAGIGITAFGDRYLLVGTVAAIGALFSLGWPALLGLPAPRGASVVLAACVAASIGVLLLTDDLAYVAVVFALSVVGAFVHELVRRDGRPRLVESVSGVVAGTAVVTSATGWIAVGTGPTAVGLLLCGAVTLAVAATCTALPFPGWIGAGVTIVVAAAGGFAVGSVTDVGPTAGALIGLSAGVVVAAAHRLFGQFPASGRPFPALAAAMLPVAVAGLPVYVLARLLLV</sequence>
<keyword evidence="1" id="KW-0472">Membrane</keyword>
<reference evidence="2 3" key="1">
    <citation type="submission" date="2021-04" db="EMBL/GenBank/DDBJ databases">
        <title>Ruania sp. nov., isolated from sandy soil of mangrove forest.</title>
        <authorList>
            <person name="Ge X."/>
            <person name="Huang R."/>
            <person name="Liu W."/>
        </authorList>
    </citation>
    <scope>NUCLEOTIDE SEQUENCE [LARGE SCALE GENOMIC DNA]</scope>
    <source>
        <strain evidence="2 3">N2-46</strain>
    </source>
</reference>
<dbReference type="EMBL" id="JAGSHT010000013">
    <property type="protein sequence ID" value="MBZ2197465.1"/>
    <property type="molecule type" value="Genomic_DNA"/>
</dbReference>
<comment type="caution">
    <text evidence="2">The sequence shown here is derived from an EMBL/GenBank/DDBJ whole genome shotgun (WGS) entry which is preliminary data.</text>
</comment>
<feature type="transmembrane region" description="Helical" evidence="1">
    <location>
        <begin position="55"/>
        <end position="73"/>
    </location>
</feature>